<evidence type="ECO:0000313" key="4">
    <source>
        <dbReference type="Proteomes" id="UP000184526"/>
    </source>
</evidence>
<accession>A0A1M5YI28</accession>
<sequence>MNMNQEGKSRGQLGIKDLLVNSVDGFKDNILGILCIMGILLVLPMIVLGMLMVPLAGMITFTLISGSTNAIGSIILLVLAIVFIFGILGNIFMVAVVKLIHEKEGYMGYGPLDAIKFAMGKIKTITVLVLLIVAISISATIGVGLIAAILTLISKTVAGIFLVVAVLASIMLFIYVTFSYQAIAIHELGAIDALKYSINIVRGRFGNVFCKLLVVAVIGGIIDYILGLIFGDAGAASFIASIITAIISQYQVIYHTLMFKDYDQEDSRVM</sequence>
<evidence type="ECO:0000259" key="2">
    <source>
        <dbReference type="Pfam" id="PF25231"/>
    </source>
</evidence>
<dbReference type="InterPro" id="IPR057169">
    <property type="entry name" value="DUF7847"/>
</dbReference>
<organism evidence="3 4">
    <name type="scientific">Clostridium collagenovorans DSM 3089</name>
    <dbReference type="NCBI Taxonomy" id="1121306"/>
    <lineage>
        <taxon>Bacteria</taxon>
        <taxon>Bacillati</taxon>
        <taxon>Bacillota</taxon>
        <taxon>Clostridia</taxon>
        <taxon>Eubacteriales</taxon>
        <taxon>Clostridiaceae</taxon>
        <taxon>Clostridium</taxon>
    </lineage>
</organism>
<dbReference type="EMBL" id="FQXP01000015">
    <property type="protein sequence ID" value="SHI11592.1"/>
    <property type="molecule type" value="Genomic_DNA"/>
</dbReference>
<feature type="transmembrane region" description="Helical" evidence="1">
    <location>
        <begin position="31"/>
        <end position="64"/>
    </location>
</feature>
<keyword evidence="1" id="KW-0812">Transmembrane</keyword>
<keyword evidence="1" id="KW-1133">Transmembrane helix</keyword>
<feature type="transmembrane region" description="Helical" evidence="1">
    <location>
        <begin position="70"/>
        <end position="97"/>
    </location>
</feature>
<dbReference type="RefSeq" id="WP_072832764.1">
    <property type="nucleotide sequence ID" value="NZ_FQXP01000015.1"/>
</dbReference>
<keyword evidence="1" id="KW-0472">Membrane</keyword>
<evidence type="ECO:0000313" key="3">
    <source>
        <dbReference type="EMBL" id="SHI11592.1"/>
    </source>
</evidence>
<feature type="transmembrane region" description="Helical" evidence="1">
    <location>
        <begin position="125"/>
        <end position="150"/>
    </location>
</feature>
<gene>
    <name evidence="3" type="ORF">SAMN02745196_02956</name>
</gene>
<keyword evidence="4" id="KW-1185">Reference proteome</keyword>
<reference evidence="3 4" key="1">
    <citation type="submission" date="2016-11" db="EMBL/GenBank/DDBJ databases">
        <authorList>
            <person name="Jaros S."/>
            <person name="Januszkiewicz K."/>
            <person name="Wedrychowicz H."/>
        </authorList>
    </citation>
    <scope>NUCLEOTIDE SEQUENCE [LARGE SCALE GENOMIC DNA]</scope>
    <source>
        <strain evidence="3 4">DSM 3089</strain>
    </source>
</reference>
<feature type="transmembrane region" description="Helical" evidence="1">
    <location>
        <begin position="208"/>
        <end position="229"/>
    </location>
</feature>
<feature type="transmembrane region" description="Helical" evidence="1">
    <location>
        <begin position="156"/>
        <end position="178"/>
    </location>
</feature>
<proteinExistence type="predicted"/>
<feature type="domain" description="DUF7847" evidence="2">
    <location>
        <begin position="126"/>
        <end position="228"/>
    </location>
</feature>
<dbReference type="Pfam" id="PF25231">
    <property type="entry name" value="DUF7847"/>
    <property type="match status" value="1"/>
</dbReference>
<name>A0A1M5YI28_9CLOT</name>
<protein>
    <recommendedName>
        <fullName evidence="2">DUF7847 domain-containing protein</fullName>
    </recommendedName>
</protein>
<evidence type="ECO:0000256" key="1">
    <source>
        <dbReference type="SAM" id="Phobius"/>
    </source>
</evidence>
<feature type="transmembrane region" description="Helical" evidence="1">
    <location>
        <begin position="235"/>
        <end position="254"/>
    </location>
</feature>
<dbReference type="AlphaFoldDB" id="A0A1M5YI28"/>
<dbReference type="Proteomes" id="UP000184526">
    <property type="component" value="Unassembled WGS sequence"/>
</dbReference>